<evidence type="ECO:0000313" key="2">
    <source>
        <dbReference type="Proteomes" id="UP001642405"/>
    </source>
</evidence>
<name>A0ABP0AR03_9PEZI</name>
<dbReference type="EMBL" id="CAWUHB010000002">
    <property type="protein sequence ID" value="CAK7209675.1"/>
    <property type="molecule type" value="Genomic_DNA"/>
</dbReference>
<comment type="caution">
    <text evidence="1">The sequence shown here is derived from an EMBL/GenBank/DDBJ whole genome shotgun (WGS) entry which is preliminary data.</text>
</comment>
<keyword evidence="2" id="KW-1185">Reference proteome</keyword>
<dbReference type="Proteomes" id="UP001642405">
    <property type="component" value="Unassembled WGS sequence"/>
</dbReference>
<reference evidence="1 2" key="1">
    <citation type="submission" date="2024-01" db="EMBL/GenBank/DDBJ databases">
        <authorList>
            <person name="Allen C."/>
            <person name="Tagirdzhanova G."/>
        </authorList>
    </citation>
    <scope>NUCLEOTIDE SEQUENCE [LARGE SCALE GENOMIC DNA]</scope>
</reference>
<proteinExistence type="predicted"/>
<protein>
    <submittedName>
        <fullName evidence="1">Uncharacterized protein</fullName>
    </submittedName>
</protein>
<accession>A0ABP0AR03</accession>
<gene>
    <name evidence="1" type="ORF">SCUCBS95973_000520</name>
</gene>
<organism evidence="1 2">
    <name type="scientific">Sporothrix curviconia</name>
    <dbReference type="NCBI Taxonomy" id="1260050"/>
    <lineage>
        <taxon>Eukaryota</taxon>
        <taxon>Fungi</taxon>
        <taxon>Dikarya</taxon>
        <taxon>Ascomycota</taxon>
        <taxon>Pezizomycotina</taxon>
        <taxon>Sordariomycetes</taxon>
        <taxon>Sordariomycetidae</taxon>
        <taxon>Ophiostomatales</taxon>
        <taxon>Ophiostomataceae</taxon>
        <taxon>Sporothrix</taxon>
    </lineage>
</organism>
<sequence>MAVAARASSNDCPANYYSCASQGSQFDGICCPDVCTGGAPSTYVTTTAAASYVPNAYFSFPYLLPANVAATTALADVNACDAVLDQCSLVFAQCTSDLEDGGSGTNNDGGGGGGGGVTVVIAGSTTLTRGAQQAAATTATTETLAAASAASVCSSLSSQACGGLPTNTAGCASLFAGVQATGFSTGNSSMRQRRLPPRGLVMALATTVSAAIWMVI</sequence>
<evidence type="ECO:0000313" key="1">
    <source>
        <dbReference type="EMBL" id="CAK7209675.1"/>
    </source>
</evidence>